<organism evidence="2 4">
    <name type="scientific">Pseudomonas grimontii</name>
    <dbReference type="NCBI Taxonomy" id="129847"/>
    <lineage>
        <taxon>Bacteria</taxon>
        <taxon>Pseudomonadati</taxon>
        <taxon>Pseudomonadota</taxon>
        <taxon>Gammaproteobacteria</taxon>
        <taxon>Pseudomonadales</taxon>
        <taxon>Pseudomonadaceae</taxon>
        <taxon>Pseudomonas</taxon>
    </lineage>
</organism>
<comment type="caution">
    <text evidence="2">The sequence shown here is derived from an EMBL/GenBank/DDBJ whole genome shotgun (WGS) entry which is preliminary data.</text>
</comment>
<gene>
    <name evidence="2" type="ORF">FIV39_19505</name>
    <name evidence="1" type="ORF">SAMN04490186_5820</name>
</gene>
<evidence type="ECO:0000313" key="4">
    <source>
        <dbReference type="Proteomes" id="UP000317267"/>
    </source>
</evidence>
<protein>
    <submittedName>
        <fullName evidence="2">Uncharacterized protein</fullName>
    </submittedName>
</protein>
<reference evidence="1 3" key="1">
    <citation type="submission" date="2016-10" db="EMBL/GenBank/DDBJ databases">
        <authorList>
            <person name="Varghese N."/>
            <person name="Submissions S."/>
        </authorList>
    </citation>
    <scope>NUCLEOTIDE SEQUENCE [LARGE SCALE GENOMIC DNA]</scope>
    <source>
        <strain evidence="1 3">BS2976</strain>
    </source>
</reference>
<dbReference type="EMBL" id="VFES01000012">
    <property type="protein sequence ID" value="TWR64373.1"/>
    <property type="molecule type" value="Genomic_DNA"/>
</dbReference>
<keyword evidence="3" id="KW-1185">Reference proteome</keyword>
<proteinExistence type="predicted"/>
<dbReference type="RefSeq" id="WP_143513901.1">
    <property type="nucleotide sequence ID" value="NZ_FNKM01000002.1"/>
</dbReference>
<dbReference type="EMBL" id="FNKM01000002">
    <property type="protein sequence ID" value="SDR38017.1"/>
    <property type="molecule type" value="Genomic_DNA"/>
</dbReference>
<name>A0A1H1IJU6_9PSED</name>
<evidence type="ECO:0000313" key="1">
    <source>
        <dbReference type="EMBL" id="SDR38017.1"/>
    </source>
</evidence>
<accession>A0A1H1IJU6</accession>
<reference evidence="2 4" key="2">
    <citation type="submission" date="2019-06" db="EMBL/GenBank/DDBJ databases">
        <title>Pseudomonas bimorpha sp. nov. isolated from bovine raw milk and skim milk concentrate.</title>
        <authorList>
            <person name="Hofmann K."/>
            <person name="Huptas C."/>
            <person name="Doll E."/>
            <person name="Scherer S."/>
            <person name="Wenning M."/>
        </authorList>
    </citation>
    <scope>NUCLEOTIDE SEQUENCE [LARGE SCALE GENOMIC DNA]</scope>
    <source>
        <strain evidence="2 4">DSM 17515</strain>
    </source>
</reference>
<dbReference type="OrthoDB" id="6901233at2"/>
<dbReference type="Proteomes" id="UP000317267">
    <property type="component" value="Unassembled WGS sequence"/>
</dbReference>
<evidence type="ECO:0000313" key="2">
    <source>
        <dbReference type="EMBL" id="TWR64373.1"/>
    </source>
</evidence>
<evidence type="ECO:0000313" key="3">
    <source>
        <dbReference type="Proteomes" id="UP000198740"/>
    </source>
</evidence>
<sequence length="213" mass="22706">MPRVTTPNQIPSFQAVRPGCDDAGPAANRSIFIKVKGFFRKGHAVSPSQKASPPTQTVFVDTGRFKTVRDNTSMLSAQYLSSCSALAVLSGWNGSTYESRTLMHLNGGSLPYGLIDQDVPELLAELKGSLAGGGKVIWVGGGDAQTDFQLALSLKQEKGGLHPLRDLLETPGICTVIAGSSGIDVKPDGTFKLAPVGRGELTERDVQQMRQFM</sequence>
<dbReference type="Proteomes" id="UP000198740">
    <property type="component" value="Unassembled WGS sequence"/>
</dbReference>
<dbReference type="AlphaFoldDB" id="A0A1H1IJU6"/>